<proteinExistence type="predicted"/>
<evidence type="ECO:0000313" key="2">
    <source>
        <dbReference type="Proteomes" id="UP001139981"/>
    </source>
</evidence>
<reference evidence="1" key="1">
    <citation type="submission" date="2022-07" db="EMBL/GenBank/DDBJ databases">
        <title>Phylogenomic reconstructions and comparative analyses of Kickxellomycotina fungi.</title>
        <authorList>
            <person name="Reynolds N.K."/>
            <person name="Stajich J.E."/>
            <person name="Barry K."/>
            <person name="Grigoriev I.V."/>
            <person name="Crous P."/>
            <person name="Smith M.E."/>
        </authorList>
    </citation>
    <scope>NUCLEOTIDE SEQUENCE</scope>
    <source>
        <strain evidence="1">CBS 190363</strain>
    </source>
</reference>
<name>A0ACC1LZW6_9FUNG</name>
<accession>A0ACC1LZW6</accession>
<dbReference type="EMBL" id="JANBVB010001322">
    <property type="protein sequence ID" value="KAJ2890515.1"/>
    <property type="molecule type" value="Genomic_DNA"/>
</dbReference>
<organism evidence="1 2">
    <name type="scientific">Coemansia aciculifera</name>
    <dbReference type="NCBI Taxonomy" id="417176"/>
    <lineage>
        <taxon>Eukaryota</taxon>
        <taxon>Fungi</taxon>
        <taxon>Fungi incertae sedis</taxon>
        <taxon>Zoopagomycota</taxon>
        <taxon>Kickxellomycotina</taxon>
        <taxon>Kickxellomycetes</taxon>
        <taxon>Kickxellales</taxon>
        <taxon>Kickxellaceae</taxon>
        <taxon>Coemansia</taxon>
    </lineage>
</organism>
<keyword evidence="2" id="KW-1185">Reference proteome</keyword>
<gene>
    <name evidence="1" type="ORF">IWW38_004090</name>
</gene>
<protein>
    <submittedName>
        <fullName evidence="1">Uncharacterized protein</fullName>
    </submittedName>
</protein>
<sequence length="216" mass="24270">MPVEKTEPEPMLVDSETPVVMTRSGDGNPISPNAIRKIYSRRRQQQKKGASSRAVGGAGEASSSWTTDADDSDHSGSEINWNKSRQRQRPRRSNSVVARGVDRVLALMGNRVDEPTVVERLQMHRDIPYVISGYLQLGFNVFMVGTVLLIIVHVLLTIQRDVNSKVQEYSTEIMQEIAACSKQYSDNRCERDFRVPGMEAACNLWDSCMQRDPTLV</sequence>
<comment type="caution">
    <text evidence="1">The sequence shown here is derived from an EMBL/GenBank/DDBJ whole genome shotgun (WGS) entry which is preliminary data.</text>
</comment>
<feature type="non-terminal residue" evidence="1">
    <location>
        <position position="216"/>
    </location>
</feature>
<evidence type="ECO:0000313" key="1">
    <source>
        <dbReference type="EMBL" id="KAJ2890515.1"/>
    </source>
</evidence>
<dbReference type="Proteomes" id="UP001139981">
    <property type="component" value="Unassembled WGS sequence"/>
</dbReference>